<gene>
    <name evidence="2" type="ORF">ASTO00021_LOCUS5211</name>
</gene>
<dbReference type="AlphaFoldDB" id="A0A7S3LM78"/>
<proteinExistence type="predicted"/>
<accession>A0A7S3LM78</accession>
<protein>
    <submittedName>
        <fullName evidence="2">Uncharacterized protein</fullName>
    </submittedName>
</protein>
<feature type="region of interest" description="Disordered" evidence="1">
    <location>
        <begin position="51"/>
        <end position="96"/>
    </location>
</feature>
<evidence type="ECO:0000256" key="1">
    <source>
        <dbReference type="SAM" id="MobiDB-lite"/>
    </source>
</evidence>
<reference evidence="2" key="1">
    <citation type="submission" date="2021-01" db="EMBL/GenBank/DDBJ databases">
        <authorList>
            <person name="Corre E."/>
            <person name="Pelletier E."/>
            <person name="Niang G."/>
            <person name="Scheremetjew M."/>
            <person name="Finn R."/>
            <person name="Kale V."/>
            <person name="Holt S."/>
            <person name="Cochrane G."/>
            <person name="Meng A."/>
            <person name="Brown T."/>
            <person name="Cohen L."/>
        </authorList>
    </citation>
    <scope>NUCLEOTIDE SEQUENCE</scope>
    <source>
        <strain evidence="2">GSBS06</strain>
    </source>
</reference>
<organism evidence="2">
    <name type="scientific">Aplanochytrium stocchinoi</name>
    <dbReference type="NCBI Taxonomy" id="215587"/>
    <lineage>
        <taxon>Eukaryota</taxon>
        <taxon>Sar</taxon>
        <taxon>Stramenopiles</taxon>
        <taxon>Bigyra</taxon>
        <taxon>Labyrinthulomycetes</taxon>
        <taxon>Thraustochytrida</taxon>
        <taxon>Thraustochytriidae</taxon>
        <taxon>Aplanochytrium</taxon>
    </lineage>
</organism>
<dbReference type="EMBL" id="HBIN01007123">
    <property type="protein sequence ID" value="CAE0434915.1"/>
    <property type="molecule type" value="Transcribed_RNA"/>
</dbReference>
<name>A0A7S3LM78_9STRA</name>
<evidence type="ECO:0000313" key="2">
    <source>
        <dbReference type="EMBL" id="CAE0434915.1"/>
    </source>
</evidence>
<sequence length="142" mass="16919">MFGEALKVKYSTRNVKNMMQSFFVLFEALERHKITLSQLNRQHVMEDAYWNSIGEEDEDGGRRKSFIYYRESPVDSPPPKNNKPRKQRQSLRERRASIKTEYDQAYIESDLDDVQIDDETYRKSMRLLFETIGEDTLHNLSM</sequence>